<dbReference type="GO" id="GO:0005763">
    <property type="term" value="C:mitochondrial small ribosomal subunit"/>
    <property type="evidence" value="ECO:0007669"/>
    <property type="project" value="TreeGrafter"/>
</dbReference>
<keyword evidence="5" id="KW-1185">Reference proteome</keyword>
<dbReference type="Pfam" id="PF01165">
    <property type="entry name" value="Ribosomal_S21"/>
    <property type="match status" value="1"/>
</dbReference>
<dbReference type="InterPro" id="IPR052837">
    <property type="entry name" value="Mitoribosomal_bS21"/>
</dbReference>
<dbReference type="OrthoDB" id="2501249at2759"/>
<sequence>MRYSQDLLCHEYYSIMTNILSGRSVPVSGNVLMCYRRLWSILNNNKIRQEVRRNRYYEKPTIRRKRIRREIAESRFKEAVKKKVWLILQMKARGL</sequence>
<dbReference type="PANTHER" id="PTHR41237">
    <property type="entry name" value="37S RIBOSOMAL PROTEIN MRP21, MITOCHONDRIAL"/>
    <property type="match status" value="1"/>
</dbReference>
<dbReference type="GO" id="GO:0070124">
    <property type="term" value="P:mitochondrial translational initiation"/>
    <property type="evidence" value="ECO:0007669"/>
    <property type="project" value="TreeGrafter"/>
</dbReference>
<evidence type="ECO:0000256" key="1">
    <source>
        <dbReference type="ARBA" id="ARBA00006640"/>
    </source>
</evidence>
<organism evidence="4 5">
    <name type="scientific">Gigaspora margarita</name>
    <dbReference type="NCBI Taxonomy" id="4874"/>
    <lineage>
        <taxon>Eukaryota</taxon>
        <taxon>Fungi</taxon>
        <taxon>Fungi incertae sedis</taxon>
        <taxon>Mucoromycota</taxon>
        <taxon>Glomeromycotina</taxon>
        <taxon>Glomeromycetes</taxon>
        <taxon>Diversisporales</taxon>
        <taxon>Gigasporaceae</taxon>
        <taxon>Gigaspora</taxon>
    </lineage>
</organism>
<dbReference type="GO" id="GO:0003735">
    <property type="term" value="F:structural constituent of ribosome"/>
    <property type="evidence" value="ECO:0007669"/>
    <property type="project" value="InterPro"/>
</dbReference>
<evidence type="ECO:0000313" key="4">
    <source>
        <dbReference type="EMBL" id="KAF0560686.1"/>
    </source>
</evidence>
<dbReference type="Gene3D" id="1.20.5.1150">
    <property type="entry name" value="Ribosomal protein S8"/>
    <property type="match status" value="1"/>
</dbReference>
<dbReference type="PANTHER" id="PTHR41237:SF1">
    <property type="entry name" value="SMALL RIBOSOMAL SUBUNIT PROTEIN BS21M"/>
    <property type="match status" value="1"/>
</dbReference>
<reference evidence="4 5" key="1">
    <citation type="journal article" date="2019" name="Environ. Microbiol.">
        <title>At the nexus of three kingdoms: the genome of the mycorrhizal fungus Gigaspora margarita provides insights into plant, endobacterial and fungal interactions.</title>
        <authorList>
            <person name="Venice F."/>
            <person name="Ghignone S."/>
            <person name="Salvioli di Fossalunga A."/>
            <person name="Amselem J."/>
            <person name="Novero M."/>
            <person name="Xianan X."/>
            <person name="Sedzielewska Toro K."/>
            <person name="Morin E."/>
            <person name="Lipzen A."/>
            <person name="Grigoriev I.V."/>
            <person name="Henrissat B."/>
            <person name="Martin F.M."/>
            <person name="Bonfante P."/>
        </authorList>
    </citation>
    <scope>NUCLEOTIDE SEQUENCE [LARGE SCALE GENOMIC DNA]</scope>
    <source>
        <strain evidence="4 5">BEG34</strain>
    </source>
</reference>
<dbReference type="InterPro" id="IPR038380">
    <property type="entry name" value="Ribosomal_bS21_sf"/>
</dbReference>
<comment type="caution">
    <text evidence="4">The sequence shown here is derived from an EMBL/GenBank/DDBJ whole genome shotgun (WGS) entry which is preliminary data.</text>
</comment>
<evidence type="ECO:0000313" key="5">
    <source>
        <dbReference type="Proteomes" id="UP000439903"/>
    </source>
</evidence>
<gene>
    <name evidence="4" type="ORF">F8M41_001269</name>
</gene>
<evidence type="ECO:0000256" key="2">
    <source>
        <dbReference type="ARBA" id="ARBA00022980"/>
    </source>
</evidence>
<keyword evidence="2 4" id="KW-0689">Ribosomal protein</keyword>
<dbReference type="Proteomes" id="UP000439903">
    <property type="component" value="Unassembled WGS sequence"/>
</dbReference>
<keyword evidence="3" id="KW-0687">Ribonucleoprotein</keyword>
<dbReference type="InterPro" id="IPR001911">
    <property type="entry name" value="Ribosomal_bS21"/>
</dbReference>
<comment type="similarity">
    <text evidence="1">Belongs to the bacterial ribosomal protein bS21 family.</text>
</comment>
<dbReference type="EMBL" id="WTPW01000012">
    <property type="protein sequence ID" value="KAF0560686.1"/>
    <property type="molecule type" value="Genomic_DNA"/>
</dbReference>
<accession>A0A8H4EVC4</accession>
<proteinExistence type="inferred from homology"/>
<dbReference type="AlphaFoldDB" id="A0A8H4EVC4"/>
<protein>
    <submittedName>
        <fullName evidence="4">Ribosomal protein S21</fullName>
    </submittedName>
</protein>
<evidence type="ECO:0000256" key="3">
    <source>
        <dbReference type="ARBA" id="ARBA00023274"/>
    </source>
</evidence>
<name>A0A8H4EVC4_GIGMA</name>